<reference evidence="2 3" key="1">
    <citation type="journal article" date="2012" name="J. Bacteriol.">
        <title>Complete Genome Sequence of Paenibacillus mucilaginosus 3016, a Bacterium Functional as Microbial Fertilizer.</title>
        <authorList>
            <person name="Ma M."/>
            <person name="Wang Z."/>
            <person name="Li L."/>
            <person name="Jiang X."/>
            <person name="Guan D."/>
            <person name="Cao F."/>
            <person name="Chen H."/>
            <person name="Wang X."/>
            <person name="Shen D."/>
            <person name="Du B."/>
            <person name="Li J."/>
        </authorList>
    </citation>
    <scope>NUCLEOTIDE SEQUENCE [LARGE SCALE GENOMIC DNA]</scope>
    <source>
        <strain evidence="2 3">3016</strain>
    </source>
</reference>
<keyword evidence="3" id="KW-1185">Reference proteome</keyword>
<accession>H6NFW6</accession>
<dbReference type="KEGG" id="pmq:PM3016_4639"/>
<evidence type="ECO:0000256" key="1">
    <source>
        <dbReference type="SAM" id="MobiDB-lite"/>
    </source>
</evidence>
<name>H6NFW6_9BACL</name>
<dbReference type="Proteomes" id="UP000007523">
    <property type="component" value="Chromosome"/>
</dbReference>
<protein>
    <submittedName>
        <fullName evidence="2">Uncharacterized protein</fullName>
    </submittedName>
</protein>
<dbReference type="EMBL" id="CP003235">
    <property type="protein sequence ID" value="AFC31385.1"/>
    <property type="molecule type" value="Genomic_DNA"/>
</dbReference>
<evidence type="ECO:0000313" key="3">
    <source>
        <dbReference type="Proteomes" id="UP000007523"/>
    </source>
</evidence>
<gene>
    <name evidence="2" type="ORF">PM3016_4639</name>
</gene>
<evidence type="ECO:0000313" key="2">
    <source>
        <dbReference type="EMBL" id="AFC31385.1"/>
    </source>
</evidence>
<proteinExistence type="predicted"/>
<feature type="region of interest" description="Disordered" evidence="1">
    <location>
        <begin position="1"/>
        <end position="29"/>
    </location>
</feature>
<organism evidence="2 3">
    <name type="scientific">Paenibacillus mucilaginosus 3016</name>
    <dbReference type="NCBI Taxonomy" id="1116391"/>
    <lineage>
        <taxon>Bacteria</taxon>
        <taxon>Bacillati</taxon>
        <taxon>Bacillota</taxon>
        <taxon>Bacilli</taxon>
        <taxon>Bacillales</taxon>
        <taxon>Paenibacillaceae</taxon>
        <taxon>Paenibacillus</taxon>
    </lineage>
</organism>
<sequence>MYYEEDRVPYDAPDEDIYETAASSLDTNE</sequence>
<dbReference type="HOGENOM" id="CLU_3409810_0_0_9"/>
<dbReference type="AlphaFoldDB" id="H6NFW6"/>